<dbReference type="Proteomes" id="UP001420932">
    <property type="component" value="Unassembled WGS sequence"/>
</dbReference>
<proteinExistence type="predicted"/>
<dbReference type="AlphaFoldDB" id="A0AAP0F7Y6"/>
<reference evidence="1 2" key="1">
    <citation type="submission" date="2024-01" db="EMBL/GenBank/DDBJ databases">
        <title>Genome assemblies of Stephania.</title>
        <authorList>
            <person name="Yang L."/>
        </authorList>
    </citation>
    <scope>NUCLEOTIDE SEQUENCE [LARGE SCALE GENOMIC DNA]</scope>
    <source>
        <strain evidence="1">YNDBR</strain>
        <tissue evidence="1">Leaf</tissue>
    </source>
</reference>
<name>A0AAP0F7Y6_9MAGN</name>
<organism evidence="1 2">
    <name type="scientific">Stephania yunnanensis</name>
    <dbReference type="NCBI Taxonomy" id="152371"/>
    <lineage>
        <taxon>Eukaryota</taxon>
        <taxon>Viridiplantae</taxon>
        <taxon>Streptophyta</taxon>
        <taxon>Embryophyta</taxon>
        <taxon>Tracheophyta</taxon>
        <taxon>Spermatophyta</taxon>
        <taxon>Magnoliopsida</taxon>
        <taxon>Ranunculales</taxon>
        <taxon>Menispermaceae</taxon>
        <taxon>Menispermoideae</taxon>
        <taxon>Cissampelideae</taxon>
        <taxon>Stephania</taxon>
    </lineage>
</organism>
<gene>
    <name evidence="1" type="ORF">Syun_022907</name>
</gene>
<accession>A0AAP0F7Y6</accession>
<protein>
    <submittedName>
        <fullName evidence="1">Uncharacterized protein</fullName>
    </submittedName>
</protein>
<evidence type="ECO:0000313" key="1">
    <source>
        <dbReference type="EMBL" id="KAK9106896.1"/>
    </source>
</evidence>
<dbReference type="EMBL" id="JBBNAF010000010">
    <property type="protein sequence ID" value="KAK9106896.1"/>
    <property type="molecule type" value="Genomic_DNA"/>
</dbReference>
<keyword evidence="2" id="KW-1185">Reference proteome</keyword>
<sequence>MIKLEELEVEMELDLLGLFLLLMSQSNFCEGHPGDAYTNSSGYAGSQFNPRSITRCARPVGSHGADSYGQT</sequence>
<comment type="caution">
    <text evidence="1">The sequence shown here is derived from an EMBL/GenBank/DDBJ whole genome shotgun (WGS) entry which is preliminary data.</text>
</comment>
<evidence type="ECO:0000313" key="2">
    <source>
        <dbReference type="Proteomes" id="UP001420932"/>
    </source>
</evidence>